<gene>
    <name evidence="2" type="ORF">GWI33_014033</name>
</gene>
<accession>A0A834IFV5</accession>
<feature type="region of interest" description="Disordered" evidence="1">
    <location>
        <begin position="1"/>
        <end position="35"/>
    </location>
</feature>
<dbReference type="AlphaFoldDB" id="A0A834IFV5"/>
<dbReference type="Proteomes" id="UP000625711">
    <property type="component" value="Unassembled WGS sequence"/>
</dbReference>
<feature type="compositionally biased region" description="Basic and acidic residues" evidence="1">
    <location>
        <begin position="8"/>
        <end position="18"/>
    </location>
</feature>
<organism evidence="2 3">
    <name type="scientific">Rhynchophorus ferrugineus</name>
    <name type="common">Red palm weevil</name>
    <name type="synonym">Curculio ferrugineus</name>
    <dbReference type="NCBI Taxonomy" id="354439"/>
    <lineage>
        <taxon>Eukaryota</taxon>
        <taxon>Metazoa</taxon>
        <taxon>Ecdysozoa</taxon>
        <taxon>Arthropoda</taxon>
        <taxon>Hexapoda</taxon>
        <taxon>Insecta</taxon>
        <taxon>Pterygota</taxon>
        <taxon>Neoptera</taxon>
        <taxon>Endopterygota</taxon>
        <taxon>Coleoptera</taxon>
        <taxon>Polyphaga</taxon>
        <taxon>Cucujiformia</taxon>
        <taxon>Curculionidae</taxon>
        <taxon>Dryophthorinae</taxon>
        <taxon>Rhynchophorus</taxon>
    </lineage>
</organism>
<sequence length="70" mass="7880">MFKPSQSKNDDETGEKKGARTSRHTKGEQTSADCHIEREEWRDIAADSFQSIDCSMSARQMSLRADLIGC</sequence>
<evidence type="ECO:0000313" key="2">
    <source>
        <dbReference type="EMBL" id="KAF7273252.1"/>
    </source>
</evidence>
<dbReference type="EMBL" id="JAACXV010013519">
    <property type="protein sequence ID" value="KAF7273252.1"/>
    <property type="molecule type" value="Genomic_DNA"/>
</dbReference>
<protein>
    <submittedName>
        <fullName evidence="2">Uncharacterized protein</fullName>
    </submittedName>
</protein>
<proteinExistence type="predicted"/>
<name>A0A834IFV5_RHYFE</name>
<keyword evidence="3" id="KW-1185">Reference proteome</keyword>
<reference evidence="2" key="1">
    <citation type="submission" date="2020-08" db="EMBL/GenBank/DDBJ databases">
        <title>Genome sequencing and assembly of the red palm weevil Rhynchophorus ferrugineus.</title>
        <authorList>
            <person name="Dias G.B."/>
            <person name="Bergman C.M."/>
            <person name="Manee M."/>
        </authorList>
    </citation>
    <scope>NUCLEOTIDE SEQUENCE</scope>
    <source>
        <strain evidence="2">AA-2017</strain>
        <tissue evidence="2">Whole larva</tissue>
    </source>
</reference>
<evidence type="ECO:0000256" key="1">
    <source>
        <dbReference type="SAM" id="MobiDB-lite"/>
    </source>
</evidence>
<comment type="caution">
    <text evidence="2">The sequence shown here is derived from an EMBL/GenBank/DDBJ whole genome shotgun (WGS) entry which is preliminary data.</text>
</comment>
<evidence type="ECO:0000313" key="3">
    <source>
        <dbReference type="Proteomes" id="UP000625711"/>
    </source>
</evidence>